<organism evidence="11 12">
    <name type="scientific">Ictalurus punctatus</name>
    <name type="common">Channel catfish</name>
    <name type="synonym">Silurus punctatus</name>
    <dbReference type="NCBI Taxonomy" id="7998"/>
    <lineage>
        <taxon>Eukaryota</taxon>
        <taxon>Metazoa</taxon>
        <taxon>Chordata</taxon>
        <taxon>Craniata</taxon>
        <taxon>Vertebrata</taxon>
        <taxon>Euteleostomi</taxon>
        <taxon>Actinopterygii</taxon>
        <taxon>Neopterygii</taxon>
        <taxon>Teleostei</taxon>
        <taxon>Ostariophysi</taxon>
        <taxon>Siluriformes</taxon>
        <taxon>Ictaluridae</taxon>
        <taxon>Ictalurus</taxon>
    </lineage>
</organism>
<dbReference type="RefSeq" id="XP_017326026.2">
    <property type="nucleotide sequence ID" value="XM_017470537.3"/>
</dbReference>
<dbReference type="RefSeq" id="XP_017326027.2">
    <property type="nucleotide sequence ID" value="XM_017470538.3"/>
</dbReference>
<protein>
    <submittedName>
        <fullName evidence="12 13">Shugoshin 2 isoform X1</fullName>
    </submittedName>
</protein>
<keyword evidence="3" id="KW-0158">Chromosome</keyword>
<proteinExistence type="inferred from homology"/>
<keyword evidence="8" id="KW-0137">Centromere</keyword>
<feature type="domain" description="Shugoshin C-terminal" evidence="10">
    <location>
        <begin position="835"/>
        <end position="857"/>
    </location>
</feature>
<dbReference type="PANTHER" id="PTHR21577:SF3">
    <property type="entry name" value="SHUGOSHIN 1-RELATED"/>
    <property type="match status" value="1"/>
</dbReference>
<evidence type="ECO:0000313" key="13">
    <source>
        <dbReference type="RefSeq" id="XP_017326027.2"/>
    </source>
</evidence>
<keyword evidence="11" id="KW-1185">Reference proteome</keyword>
<keyword evidence="7" id="KW-0131">Cell cycle</keyword>
<accession>A0A2D0R7J7</accession>
<evidence type="ECO:0000256" key="8">
    <source>
        <dbReference type="ARBA" id="ARBA00023328"/>
    </source>
</evidence>
<feature type="region of interest" description="Disordered" evidence="9">
    <location>
        <begin position="116"/>
        <end position="192"/>
    </location>
</feature>
<dbReference type="InterPro" id="IPR011515">
    <property type="entry name" value="Shugoshin_C"/>
</dbReference>
<dbReference type="GO" id="GO:0051301">
    <property type="term" value="P:cell division"/>
    <property type="evidence" value="ECO:0007669"/>
    <property type="project" value="UniProtKB-KW"/>
</dbReference>
<dbReference type="KEGG" id="ipu:108266797"/>
<evidence type="ECO:0000313" key="11">
    <source>
        <dbReference type="Proteomes" id="UP000221080"/>
    </source>
</evidence>
<evidence type="ECO:0000256" key="6">
    <source>
        <dbReference type="ARBA" id="ARBA00023054"/>
    </source>
</evidence>
<dbReference type="InterPro" id="IPR038889">
    <property type="entry name" value="Shugoshin1/2"/>
</dbReference>
<dbReference type="GeneID" id="108266797"/>
<name>A0A2D0R7J7_ICTPU</name>
<gene>
    <name evidence="12 13" type="primary">sgo2</name>
</gene>
<evidence type="ECO:0000256" key="2">
    <source>
        <dbReference type="ARBA" id="ARBA00010845"/>
    </source>
</evidence>
<sequence>MTLAVAMEKKPNTVKQTAAKIKTKIHNTSSFFKLSLKTNNKALALALVAQKLKSKQFETETVRLQKELQSRIFDLAVQRHKNKQMFMVLREFYNNSINCMAKAVDLISREEGAESWDTEITEDASQTEKDLPALVPEQKNRTSLSNCWQQKNVQGPGGNVSMVNDGQHHSSSPKREDKPPSSEIDHTAPQNTLYDSEMEMTVVDNVAEIVTVQTKTKKNCKAAQRKTREISESYSARNREHIMLNYDEAAVESSCLKDTTASTSMQTSCETQLQTSTHTFTSSNEEESLPQRVEPLQEEKESVTARRKTHVTSRNTKSNRRLNSQKYAAGQTDTRKIYVISPHESSFICTSDDLDDYFSDQEVNNMRRSKEILSEFNVSKDKGTEHEAEMLKPENSANSRKTYVIQPQCRQTKVSSFSMDQCVKESAELIDVHTDDKEIWVHAEKCQSKQSTQSFSQKEECDTLRNRGTYVIRTGQVSACSDLLNHTLDIHANVPSGETTNVLTLESIHDAPCTSGMIKGQQSEQEVCHQPEIQRFSKHSRAVCDEKLLENSSDRSPIEHTKAKMPKTVEMKEREKNFSTRENATRKKRRHKYSSTPIGEILPKTIPVPGDNINKNNNSTNVLKGETEGFNSSALEEAFMDEPVIKTGDTNSAHVRHFNHNDDLDTINDVGINSKDVSPKRHSIQNRKCRETYVVLSNCSSQEKEKENVLVFSSNEKSLVANRESGISFVTDRTFVPHHDSDSQSTPRKAEQLKQKHGGLFSEDRPPWESLNFDSCGSFTYDSAVSNKRDSQKISSQTLDIYEEPGLTVSHQSPVIDGRAMKSLTNTDLTANPLSRSRRRAAAVSYKEPTLNCKMRRGDKFSDTRFLSSPVFKDKKKNMKKTTK</sequence>
<evidence type="ECO:0000259" key="10">
    <source>
        <dbReference type="Pfam" id="PF07557"/>
    </source>
</evidence>
<feature type="compositionally biased region" description="Basic and acidic residues" evidence="9">
    <location>
        <begin position="295"/>
        <end position="304"/>
    </location>
</feature>
<dbReference type="CTD" id="151246"/>
<reference evidence="11" key="1">
    <citation type="journal article" date="2016" name="Nat. Commun.">
        <title>The channel catfish genome sequence provides insights into the evolution of scale formation in teleosts.</title>
        <authorList>
            <person name="Liu Z."/>
            <person name="Liu S."/>
            <person name="Yao J."/>
            <person name="Bao L."/>
            <person name="Zhang J."/>
            <person name="Li Y."/>
            <person name="Jiang C."/>
            <person name="Sun L."/>
            <person name="Wang R."/>
            <person name="Zhang Y."/>
            <person name="Zhou T."/>
            <person name="Zeng Q."/>
            <person name="Fu Q."/>
            <person name="Gao S."/>
            <person name="Li N."/>
            <person name="Koren S."/>
            <person name="Jiang Y."/>
            <person name="Zimin A."/>
            <person name="Xu P."/>
            <person name="Phillippy A.M."/>
            <person name="Geng X."/>
            <person name="Song L."/>
            <person name="Sun F."/>
            <person name="Li C."/>
            <person name="Wang X."/>
            <person name="Chen A."/>
            <person name="Jin Y."/>
            <person name="Yuan Z."/>
            <person name="Yang Y."/>
            <person name="Tan S."/>
            <person name="Peatman E."/>
            <person name="Lu J."/>
            <person name="Qin Z."/>
            <person name="Dunham R."/>
            <person name="Li Z."/>
            <person name="Sonstegard T."/>
            <person name="Feng J."/>
            <person name="Danzmann R.G."/>
            <person name="Schroeder S."/>
            <person name="Scheffler B."/>
            <person name="Duke M.V."/>
            <person name="Ballard L."/>
            <person name="Kucuktas H."/>
            <person name="Kaltenboeck L."/>
            <person name="Liu H."/>
            <person name="Armbruster J."/>
            <person name="Xie Y."/>
            <person name="Kirby M.L."/>
            <person name="Tian Y."/>
            <person name="Flanagan M.E."/>
            <person name="Mu W."/>
            <person name="Waldbieser G.C."/>
        </authorList>
    </citation>
    <scope>NUCLEOTIDE SEQUENCE [LARGE SCALE GENOMIC DNA]</scope>
    <source>
        <strain evidence="11">SDA103</strain>
    </source>
</reference>
<evidence type="ECO:0000256" key="7">
    <source>
        <dbReference type="ARBA" id="ARBA00023306"/>
    </source>
</evidence>
<feature type="region of interest" description="Disordered" evidence="9">
    <location>
        <begin position="573"/>
        <end position="620"/>
    </location>
</feature>
<dbReference type="GO" id="GO:0051177">
    <property type="term" value="P:meiotic sister chromatid cohesion"/>
    <property type="evidence" value="ECO:0007669"/>
    <property type="project" value="TreeGrafter"/>
</dbReference>
<reference evidence="12 13" key="2">
    <citation type="submission" date="2025-04" db="UniProtKB">
        <authorList>
            <consortium name="RefSeq"/>
        </authorList>
    </citation>
    <scope>IDENTIFICATION</scope>
    <source>
        <tissue evidence="12 13">Blood</tissue>
    </source>
</reference>
<feature type="compositionally biased region" description="Polar residues" evidence="9">
    <location>
        <begin position="274"/>
        <end position="283"/>
    </location>
</feature>
<evidence type="ECO:0000313" key="12">
    <source>
        <dbReference type="RefSeq" id="XP_017326026.2"/>
    </source>
</evidence>
<evidence type="ECO:0000256" key="1">
    <source>
        <dbReference type="ARBA" id="ARBA00004584"/>
    </source>
</evidence>
<dbReference type="Pfam" id="PF07557">
    <property type="entry name" value="Shugoshin_C"/>
    <property type="match status" value="1"/>
</dbReference>
<dbReference type="GO" id="GO:0005634">
    <property type="term" value="C:nucleus"/>
    <property type="evidence" value="ECO:0007669"/>
    <property type="project" value="InterPro"/>
</dbReference>
<keyword evidence="6" id="KW-0175">Coiled coil</keyword>
<feature type="region of interest" description="Disordered" evidence="9">
    <location>
        <begin position="274"/>
        <end position="320"/>
    </location>
</feature>
<keyword evidence="4" id="KW-0132">Cell division</keyword>
<evidence type="ECO:0000256" key="9">
    <source>
        <dbReference type="SAM" id="MobiDB-lite"/>
    </source>
</evidence>
<comment type="similarity">
    <text evidence="2">Belongs to the shugoshin family.</text>
</comment>
<dbReference type="GO" id="GO:0000776">
    <property type="term" value="C:kinetochore"/>
    <property type="evidence" value="ECO:0007669"/>
    <property type="project" value="TreeGrafter"/>
</dbReference>
<dbReference type="AlphaFoldDB" id="A0A2D0R7J7"/>
<comment type="subcellular location">
    <subcellularLocation>
        <location evidence="1">Chromosome</location>
        <location evidence="1">Centromere</location>
    </subcellularLocation>
</comment>
<feature type="compositionally biased region" description="Polar residues" evidence="9">
    <location>
        <begin position="141"/>
        <end position="153"/>
    </location>
</feature>
<dbReference type="OrthoDB" id="5990092at2759"/>
<evidence type="ECO:0000256" key="3">
    <source>
        <dbReference type="ARBA" id="ARBA00022454"/>
    </source>
</evidence>
<evidence type="ECO:0000256" key="4">
    <source>
        <dbReference type="ARBA" id="ARBA00022618"/>
    </source>
</evidence>
<feature type="compositionally biased region" description="Basic and acidic residues" evidence="9">
    <location>
        <begin position="573"/>
        <end position="585"/>
    </location>
</feature>
<dbReference type="Proteomes" id="UP000221080">
    <property type="component" value="Chromosome 6"/>
</dbReference>
<dbReference type="PANTHER" id="PTHR21577">
    <property type="entry name" value="SHUGOSHIN"/>
    <property type="match status" value="1"/>
</dbReference>
<feature type="compositionally biased region" description="Basic and acidic residues" evidence="9">
    <location>
        <begin position="173"/>
        <end position="186"/>
    </location>
</feature>
<keyword evidence="5" id="KW-0159">Chromosome partition</keyword>
<dbReference type="GO" id="GO:0045132">
    <property type="term" value="P:meiotic chromosome segregation"/>
    <property type="evidence" value="ECO:0007669"/>
    <property type="project" value="InterPro"/>
</dbReference>
<evidence type="ECO:0000256" key="5">
    <source>
        <dbReference type="ARBA" id="ARBA00022829"/>
    </source>
</evidence>